<name>A0A810PZK8_9FIRM</name>
<evidence type="ECO:0000259" key="1">
    <source>
        <dbReference type="PROSITE" id="PS50943"/>
    </source>
</evidence>
<dbReference type="Pfam" id="PF01381">
    <property type="entry name" value="HTH_3"/>
    <property type="match status" value="1"/>
</dbReference>
<keyword evidence="3" id="KW-1185">Reference proteome</keyword>
<organism evidence="2 3">
    <name type="scientific">Vescimonas fastidiosa</name>
    <dbReference type="NCBI Taxonomy" id="2714353"/>
    <lineage>
        <taxon>Bacteria</taxon>
        <taxon>Bacillati</taxon>
        <taxon>Bacillota</taxon>
        <taxon>Clostridia</taxon>
        <taxon>Eubacteriales</taxon>
        <taxon>Oscillospiraceae</taxon>
        <taxon>Vescimonas</taxon>
    </lineage>
</organism>
<dbReference type="PROSITE" id="PS50943">
    <property type="entry name" value="HTH_CROC1"/>
    <property type="match status" value="1"/>
</dbReference>
<sequence length="109" mass="12313">MQNVLDTFAAEVLRKRKAIGYTQRQLADKLHMSIRTIQDLEHGISNPKAETILLIARELDISIDAILFPNIVRGHISKTAMDFFAGKSEAEVQKYVSLCQQADKLKTDK</sequence>
<dbReference type="CDD" id="cd00093">
    <property type="entry name" value="HTH_XRE"/>
    <property type="match status" value="1"/>
</dbReference>
<dbReference type="Gene3D" id="1.10.260.40">
    <property type="entry name" value="lambda repressor-like DNA-binding domains"/>
    <property type="match status" value="1"/>
</dbReference>
<dbReference type="RefSeq" id="WP_022177419.1">
    <property type="nucleotide sequence ID" value="NZ_AP023415.1"/>
</dbReference>
<reference evidence="2" key="1">
    <citation type="submission" date="2020-09" db="EMBL/GenBank/DDBJ databases">
        <title>New species isolated from human feces.</title>
        <authorList>
            <person name="Kitahara M."/>
            <person name="Shigeno Y."/>
            <person name="Shime M."/>
            <person name="Matsumoto Y."/>
            <person name="Nakamura S."/>
            <person name="Motooka D."/>
            <person name="Fukuoka S."/>
            <person name="Nishikawa H."/>
            <person name="Benno Y."/>
        </authorList>
    </citation>
    <scope>NUCLEOTIDE SEQUENCE</scope>
    <source>
        <strain evidence="2">MM35</strain>
    </source>
</reference>
<evidence type="ECO:0000313" key="3">
    <source>
        <dbReference type="Proteomes" id="UP000681343"/>
    </source>
</evidence>
<gene>
    <name evidence="2" type="ORF">MM35RIKEN_07930</name>
</gene>
<dbReference type="KEGG" id="vfa:MM35RIKEN_07930"/>
<dbReference type="Proteomes" id="UP000681343">
    <property type="component" value="Chromosome"/>
</dbReference>
<dbReference type="GO" id="GO:0003677">
    <property type="term" value="F:DNA binding"/>
    <property type="evidence" value="ECO:0007669"/>
    <property type="project" value="InterPro"/>
</dbReference>
<dbReference type="AlphaFoldDB" id="A0A810PZK8"/>
<proteinExistence type="predicted"/>
<dbReference type="EMBL" id="AP023415">
    <property type="protein sequence ID" value="BCK78601.1"/>
    <property type="molecule type" value="Genomic_DNA"/>
</dbReference>
<dbReference type="InterPro" id="IPR001387">
    <property type="entry name" value="Cro/C1-type_HTH"/>
</dbReference>
<dbReference type="SUPFAM" id="SSF47413">
    <property type="entry name" value="lambda repressor-like DNA-binding domains"/>
    <property type="match status" value="1"/>
</dbReference>
<accession>A0A810PZK8</accession>
<evidence type="ECO:0000313" key="2">
    <source>
        <dbReference type="EMBL" id="BCK78601.1"/>
    </source>
</evidence>
<feature type="domain" description="HTH cro/C1-type" evidence="1">
    <location>
        <begin position="12"/>
        <end position="66"/>
    </location>
</feature>
<dbReference type="SMART" id="SM00530">
    <property type="entry name" value="HTH_XRE"/>
    <property type="match status" value="1"/>
</dbReference>
<dbReference type="InterPro" id="IPR010982">
    <property type="entry name" value="Lambda_DNA-bd_dom_sf"/>
</dbReference>
<protein>
    <recommendedName>
        <fullName evidence="1">HTH cro/C1-type domain-containing protein</fullName>
    </recommendedName>
</protein>